<keyword evidence="7" id="KW-0418">Kinase</keyword>
<dbReference type="Pfam" id="PF13188">
    <property type="entry name" value="PAS_8"/>
    <property type="match status" value="1"/>
</dbReference>
<dbReference type="GO" id="GO:0000155">
    <property type="term" value="F:phosphorelay sensor kinase activity"/>
    <property type="evidence" value="ECO:0007669"/>
    <property type="project" value="InterPro"/>
</dbReference>
<dbReference type="GO" id="GO:0005886">
    <property type="term" value="C:plasma membrane"/>
    <property type="evidence" value="ECO:0007669"/>
    <property type="project" value="TreeGrafter"/>
</dbReference>
<evidence type="ECO:0000259" key="12">
    <source>
        <dbReference type="PROSITE" id="PS50109"/>
    </source>
</evidence>
<dbReference type="PROSITE" id="PS50112">
    <property type="entry name" value="PAS"/>
    <property type="match status" value="1"/>
</dbReference>
<dbReference type="Pfam" id="PF00512">
    <property type="entry name" value="HisKA"/>
    <property type="match status" value="1"/>
</dbReference>
<dbReference type="Gene3D" id="3.30.565.10">
    <property type="entry name" value="Histidine kinase-like ATPase, C-terminal domain"/>
    <property type="match status" value="1"/>
</dbReference>
<dbReference type="InterPro" id="IPR036097">
    <property type="entry name" value="HisK_dim/P_sf"/>
</dbReference>
<feature type="domain" description="Histidine kinase" evidence="12">
    <location>
        <begin position="391"/>
        <end position="610"/>
    </location>
</feature>
<dbReference type="Gene3D" id="3.30.450.20">
    <property type="entry name" value="PAS domain"/>
    <property type="match status" value="1"/>
</dbReference>
<evidence type="ECO:0000256" key="4">
    <source>
        <dbReference type="ARBA" id="ARBA00022553"/>
    </source>
</evidence>
<feature type="transmembrane region" description="Helical" evidence="11">
    <location>
        <begin position="132"/>
        <end position="150"/>
    </location>
</feature>
<name>A0A4R6WUT6_9PROT</name>
<dbReference type="InterPro" id="IPR003594">
    <property type="entry name" value="HATPase_dom"/>
</dbReference>
<feature type="domain" description="PAS" evidence="13">
    <location>
        <begin position="261"/>
        <end position="297"/>
    </location>
</feature>
<dbReference type="InterPro" id="IPR004358">
    <property type="entry name" value="Sig_transdc_His_kin-like_C"/>
</dbReference>
<dbReference type="NCBIfam" id="TIGR00229">
    <property type="entry name" value="sensory_box"/>
    <property type="match status" value="1"/>
</dbReference>
<evidence type="ECO:0000256" key="8">
    <source>
        <dbReference type="ARBA" id="ARBA00022840"/>
    </source>
</evidence>
<feature type="transmembrane region" description="Helical" evidence="11">
    <location>
        <begin position="241"/>
        <end position="258"/>
    </location>
</feature>
<dbReference type="InterPro" id="IPR005467">
    <property type="entry name" value="His_kinase_dom"/>
</dbReference>
<dbReference type="SMART" id="SM00388">
    <property type="entry name" value="HisKA"/>
    <property type="match status" value="1"/>
</dbReference>
<evidence type="ECO:0000313" key="15">
    <source>
        <dbReference type="Proteomes" id="UP000295783"/>
    </source>
</evidence>
<feature type="transmembrane region" description="Helical" evidence="11">
    <location>
        <begin position="31"/>
        <end position="50"/>
    </location>
</feature>
<dbReference type="CDD" id="cd00130">
    <property type="entry name" value="PAS"/>
    <property type="match status" value="1"/>
</dbReference>
<dbReference type="SMART" id="SM00387">
    <property type="entry name" value="HATPase_c"/>
    <property type="match status" value="1"/>
</dbReference>
<evidence type="ECO:0000256" key="7">
    <source>
        <dbReference type="ARBA" id="ARBA00022777"/>
    </source>
</evidence>
<dbReference type="PANTHER" id="PTHR43047:SF72">
    <property type="entry name" value="OSMOSENSING HISTIDINE PROTEIN KINASE SLN1"/>
    <property type="match status" value="1"/>
</dbReference>
<dbReference type="InterPro" id="IPR003661">
    <property type="entry name" value="HisK_dim/P_dom"/>
</dbReference>
<keyword evidence="5" id="KW-0808">Transferase</keyword>
<dbReference type="CDD" id="cd00082">
    <property type="entry name" value="HisKA"/>
    <property type="match status" value="1"/>
</dbReference>
<feature type="transmembrane region" description="Helical" evidence="11">
    <location>
        <begin position="99"/>
        <end position="120"/>
    </location>
</feature>
<protein>
    <recommendedName>
        <fullName evidence="3">histidine kinase</fullName>
        <ecNumber evidence="3">2.7.13.3</ecNumber>
    </recommendedName>
</protein>
<comment type="caution">
    <text evidence="14">The sequence shown here is derived from an EMBL/GenBank/DDBJ whole genome shotgun (WGS) entry which is preliminary data.</text>
</comment>
<dbReference type="InterPro" id="IPR036890">
    <property type="entry name" value="HATPase_C_sf"/>
</dbReference>
<dbReference type="FunFam" id="1.10.287.130:FF:000038">
    <property type="entry name" value="Sensory transduction histidine kinase"/>
    <property type="match status" value="1"/>
</dbReference>
<dbReference type="GO" id="GO:0005524">
    <property type="term" value="F:ATP binding"/>
    <property type="evidence" value="ECO:0007669"/>
    <property type="project" value="UniProtKB-KW"/>
</dbReference>
<dbReference type="AlphaFoldDB" id="A0A4R6WUT6"/>
<dbReference type="SUPFAM" id="SSF55874">
    <property type="entry name" value="ATPase domain of HSP90 chaperone/DNA topoisomerase II/histidine kinase"/>
    <property type="match status" value="1"/>
</dbReference>
<evidence type="ECO:0000259" key="13">
    <source>
        <dbReference type="PROSITE" id="PS50112"/>
    </source>
</evidence>
<keyword evidence="9" id="KW-0902">Two-component regulatory system</keyword>
<keyword evidence="8" id="KW-0067">ATP-binding</keyword>
<dbReference type="Proteomes" id="UP000295783">
    <property type="component" value="Unassembled WGS sequence"/>
</dbReference>
<feature type="transmembrane region" description="Helical" evidence="11">
    <location>
        <begin position="62"/>
        <end position="79"/>
    </location>
</feature>
<keyword evidence="11" id="KW-1133">Transmembrane helix</keyword>
<dbReference type="SMART" id="SM00091">
    <property type="entry name" value="PAS"/>
    <property type="match status" value="1"/>
</dbReference>
<comment type="catalytic activity">
    <reaction evidence="1">
        <text>ATP + protein L-histidine = ADP + protein N-phospho-L-histidine.</text>
        <dbReference type="EC" id="2.7.13.3"/>
    </reaction>
</comment>
<feature type="transmembrane region" description="Helical" evidence="11">
    <location>
        <begin position="170"/>
        <end position="189"/>
    </location>
</feature>
<organism evidence="14 15">
    <name type="scientific">Dongia mobilis</name>
    <dbReference type="NCBI Taxonomy" id="578943"/>
    <lineage>
        <taxon>Bacteria</taxon>
        <taxon>Pseudomonadati</taxon>
        <taxon>Pseudomonadota</taxon>
        <taxon>Alphaproteobacteria</taxon>
        <taxon>Rhodospirillales</taxon>
        <taxon>Dongiaceae</taxon>
        <taxon>Dongia</taxon>
    </lineage>
</organism>
<dbReference type="SUPFAM" id="SSF55785">
    <property type="entry name" value="PYP-like sensor domain (PAS domain)"/>
    <property type="match status" value="1"/>
</dbReference>
<evidence type="ECO:0000256" key="6">
    <source>
        <dbReference type="ARBA" id="ARBA00022741"/>
    </source>
</evidence>
<dbReference type="PRINTS" id="PR00344">
    <property type="entry name" value="BCTRLSENSOR"/>
</dbReference>
<evidence type="ECO:0000256" key="3">
    <source>
        <dbReference type="ARBA" id="ARBA00012438"/>
    </source>
</evidence>
<comment type="subcellular location">
    <subcellularLocation>
        <location evidence="2">Membrane</location>
    </subcellularLocation>
</comment>
<dbReference type="CDD" id="cd16922">
    <property type="entry name" value="HATPase_EvgS-ArcB-TorS-like"/>
    <property type="match status" value="1"/>
</dbReference>
<keyword evidence="11" id="KW-0812">Transmembrane</keyword>
<evidence type="ECO:0000256" key="11">
    <source>
        <dbReference type="SAM" id="Phobius"/>
    </source>
</evidence>
<dbReference type="Gene3D" id="1.10.287.130">
    <property type="match status" value="1"/>
</dbReference>
<keyword evidence="6" id="KW-0547">Nucleotide-binding</keyword>
<dbReference type="InterPro" id="IPR033425">
    <property type="entry name" value="MASE3"/>
</dbReference>
<dbReference type="EMBL" id="SNYW01000010">
    <property type="protein sequence ID" value="TDQ80839.1"/>
    <property type="molecule type" value="Genomic_DNA"/>
</dbReference>
<evidence type="ECO:0000256" key="1">
    <source>
        <dbReference type="ARBA" id="ARBA00000085"/>
    </source>
</evidence>
<evidence type="ECO:0000256" key="10">
    <source>
        <dbReference type="ARBA" id="ARBA00023136"/>
    </source>
</evidence>
<keyword evidence="10 11" id="KW-0472">Membrane</keyword>
<keyword evidence="4" id="KW-0597">Phosphoprotein</keyword>
<dbReference type="GO" id="GO:0009927">
    <property type="term" value="F:histidine phosphotransfer kinase activity"/>
    <property type="evidence" value="ECO:0007669"/>
    <property type="project" value="TreeGrafter"/>
</dbReference>
<dbReference type="Pfam" id="PF17159">
    <property type="entry name" value="MASE3"/>
    <property type="match status" value="1"/>
</dbReference>
<keyword evidence="15" id="KW-1185">Reference proteome</keyword>
<sequence>MLAAATALLFPVAFVVVDFQLLSDADSYLPVHTFIELFSIAVAVMVTGIGWNAHRDSRSGHLAVLAAGFLAVALLDTAHTLSYSGMPVFVTPSGAEKAILFWLAARLASVVTLLVVAFAPTQWMAGPRLRRIAAGAALGYVAISFFLILFHQGRLPSTFVPDSGLTPLKIGLEYTICGLYLLAALAIWLRPEQGQSSFRSPALVAAALIFAVSELAFTLYASVYDTFNLLGHVYKVLATYLLYRAVFVNALMLPYVRLRQSEEKYRQILQQAADAIVRVNAAGRVVDANRRALEIFSATGVLGHQIKELIADWRSAPAGGNADEFELWESRLRAKDAPDTVLEINARHLASGEIQAIIRDITERKRHEEQLRQAIAHAERSSRAKSEFLANMSHELRTPLNAILGFSDIIRRESFGPIGNERYRDYAGDIHDSGQHLLAIVADLLDIARIESGQIVLNEADLDLASVIADCVRLVAPQAAHLNLTVEPPRGTITLRADERALRQILLNLLSNACKFTPAGGRVEISSQVGPTGEITLSIADTGIGIASEDLARVTEAFVQVESSHARRHQGIGLGLAIAKALTELHGGRLIIDSAPDQGTTVKVILPRTRLAPPSLAALA</sequence>
<evidence type="ECO:0000256" key="2">
    <source>
        <dbReference type="ARBA" id="ARBA00004370"/>
    </source>
</evidence>
<dbReference type="FunFam" id="3.30.565.10:FF:000006">
    <property type="entry name" value="Sensor histidine kinase WalK"/>
    <property type="match status" value="1"/>
</dbReference>
<dbReference type="PANTHER" id="PTHR43047">
    <property type="entry name" value="TWO-COMPONENT HISTIDINE PROTEIN KINASE"/>
    <property type="match status" value="1"/>
</dbReference>
<evidence type="ECO:0000256" key="5">
    <source>
        <dbReference type="ARBA" id="ARBA00022679"/>
    </source>
</evidence>
<evidence type="ECO:0000313" key="14">
    <source>
        <dbReference type="EMBL" id="TDQ80839.1"/>
    </source>
</evidence>
<dbReference type="InterPro" id="IPR000014">
    <property type="entry name" value="PAS"/>
</dbReference>
<dbReference type="EC" id="2.7.13.3" evidence="3"/>
<dbReference type="PROSITE" id="PS50109">
    <property type="entry name" value="HIS_KIN"/>
    <property type="match status" value="1"/>
</dbReference>
<proteinExistence type="predicted"/>
<reference evidence="14 15" key="1">
    <citation type="submission" date="2019-03" db="EMBL/GenBank/DDBJ databases">
        <title>Genomic Encyclopedia of Type Strains, Phase III (KMG-III): the genomes of soil and plant-associated and newly described type strains.</title>
        <authorList>
            <person name="Whitman W."/>
        </authorList>
    </citation>
    <scope>NUCLEOTIDE SEQUENCE [LARGE SCALE GENOMIC DNA]</scope>
    <source>
        <strain evidence="14 15">CGMCC 1.7660</strain>
    </source>
</reference>
<accession>A0A4R6WUT6</accession>
<dbReference type="Pfam" id="PF02518">
    <property type="entry name" value="HATPase_c"/>
    <property type="match status" value="1"/>
</dbReference>
<dbReference type="SUPFAM" id="SSF47384">
    <property type="entry name" value="Homodimeric domain of signal transducing histidine kinase"/>
    <property type="match status" value="1"/>
</dbReference>
<evidence type="ECO:0000256" key="9">
    <source>
        <dbReference type="ARBA" id="ARBA00023012"/>
    </source>
</evidence>
<gene>
    <name evidence="14" type="ORF">A8950_2707</name>
</gene>
<feature type="transmembrane region" description="Helical" evidence="11">
    <location>
        <begin position="201"/>
        <end position="221"/>
    </location>
</feature>
<dbReference type="InterPro" id="IPR035965">
    <property type="entry name" value="PAS-like_dom_sf"/>
</dbReference>